<dbReference type="Proteomes" id="UP001199525">
    <property type="component" value="Unassembled WGS sequence"/>
</dbReference>
<protein>
    <recommendedName>
        <fullName evidence="3">Zorya protein ZorC EH domain-containing protein</fullName>
    </recommendedName>
</protein>
<sequence>MEAQEAHNFCFCLGKLDSERRWLAQIEQLGIRQDGINVFSAYFGGLSQIDRQFVSDYLDQLTQSGQVKAEAIVCATQQLGGDITGVNRMVTLIRDKRVDPKYVAYILKHGKWLNCLNSGEYLYLLEAIAGSDLENAAAVVESFFIWFHPEKAVDGELAEFAWKCLEASDTSDQNYYFDRLALHLVQTNVAQGFRLLEKLLLKQLTEYRCWNPINSNHQREFWEFLYSNNRRLAICIPLKVSLQDPREYSFISWHFQRRVNQEKDSDLLIEFALDSEEQAKIVCFKQLIHNLQQEYPDVANETEAYRIIDVRVKEQPLHWQNFLQLKRLWNGGKKAAIKIGEHFTEQNPWGKGAIAFLEGVMDELE</sequence>
<evidence type="ECO:0008006" key="3">
    <source>
        <dbReference type="Google" id="ProtNLM"/>
    </source>
</evidence>
<organism evidence="1 2">
    <name type="scientific">Nostoc favosum CHAB5714</name>
    <dbReference type="NCBI Taxonomy" id="2780399"/>
    <lineage>
        <taxon>Bacteria</taxon>
        <taxon>Bacillati</taxon>
        <taxon>Cyanobacteriota</taxon>
        <taxon>Cyanophyceae</taxon>
        <taxon>Nostocales</taxon>
        <taxon>Nostocaceae</taxon>
        <taxon>Nostoc</taxon>
        <taxon>Nostoc favosum</taxon>
    </lineage>
</organism>
<evidence type="ECO:0000313" key="1">
    <source>
        <dbReference type="EMBL" id="MCC5604253.1"/>
    </source>
</evidence>
<reference evidence="1 2" key="1">
    <citation type="journal article" date="2021" name="Microorganisms">
        <title>Genome Evolution of Filamentous Cyanobacterium Nostoc Species: From Facultative Symbiosis to Free Living.</title>
        <authorList>
            <person name="Huo D."/>
            <person name="Li H."/>
            <person name="Cai F."/>
            <person name="Guo X."/>
            <person name="Qiao Z."/>
            <person name="Wang W."/>
            <person name="Yu G."/>
            <person name="Li R."/>
        </authorList>
    </citation>
    <scope>NUCLEOTIDE SEQUENCE [LARGE SCALE GENOMIC DNA]</scope>
    <source>
        <strain evidence="1 2">CHAB 5714</strain>
    </source>
</reference>
<dbReference type="EMBL" id="JAIVFQ010000116">
    <property type="protein sequence ID" value="MCC5604253.1"/>
    <property type="molecule type" value="Genomic_DNA"/>
</dbReference>
<gene>
    <name evidence="1" type="ORF">LC586_35100</name>
</gene>
<name>A0ABS8IIZ5_9NOSO</name>
<keyword evidence="2" id="KW-1185">Reference proteome</keyword>
<evidence type="ECO:0000313" key="2">
    <source>
        <dbReference type="Proteomes" id="UP001199525"/>
    </source>
</evidence>
<accession>A0ABS8IIZ5</accession>
<proteinExistence type="predicted"/>
<dbReference type="RefSeq" id="WP_229490079.1">
    <property type="nucleotide sequence ID" value="NZ_JAIVFQ010000116.1"/>
</dbReference>
<comment type="caution">
    <text evidence="1">The sequence shown here is derived from an EMBL/GenBank/DDBJ whole genome shotgun (WGS) entry which is preliminary data.</text>
</comment>